<dbReference type="Gene3D" id="2.170.130.20">
    <property type="entry name" value="LCCL-like domain"/>
    <property type="match status" value="1"/>
</dbReference>
<dbReference type="InterPro" id="IPR004043">
    <property type="entry name" value="LCCL"/>
</dbReference>
<dbReference type="GO" id="GO:0140662">
    <property type="term" value="F:ATP-dependent protein folding chaperone"/>
    <property type="evidence" value="ECO:0007669"/>
    <property type="project" value="InterPro"/>
</dbReference>
<evidence type="ECO:0000313" key="10">
    <source>
        <dbReference type="Proteomes" id="UP000660611"/>
    </source>
</evidence>
<dbReference type="Gene3D" id="3.30.420.40">
    <property type="match status" value="2"/>
</dbReference>
<evidence type="ECO:0000256" key="1">
    <source>
        <dbReference type="ARBA" id="ARBA00007381"/>
    </source>
</evidence>
<keyword evidence="10" id="KW-1185">Reference proteome</keyword>
<gene>
    <name evidence="9" type="ORF">Dsi01nite_011920</name>
</gene>
<evidence type="ECO:0000256" key="6">
    <source>
        <dbReference type="SAM" id="MobiDB-lite"/>
    </source>
</evidence>
<organism evidence="9 10">
    <name type="scientific">Dactylosporangium siamense</name>
    <dbReference type="NCBI Taxonomy" id="685454"/>
    <lineage>
        <taxon>Bacteria</taxon>
        <taxon>Bacillati</taxon>
        <taxon>Actinomycetota</taxon>
        <taxon>Actinomycetes</taxon>
        <taxon>Micromonosporales</taxon>
        <taxon>Micromonosporaceae</taxon>
        <taxon>Dactylosporangium</taxon>
    </lineage>
</organism>
<feature type="transmembrane region" description="Helical" evidence="7">
    <location>
        <begin position="559"/>
        <end position="579"/>
    </location>
</feature>
<keyword evidence="3" id="KW-0067">ATP-binding</keyword>
<evidence type="ECO:0000256" key="2">
    <source>
        <dbReference type="ARBA" id="ARBA00022741"/>
    </source>
</evidence>
<keyword evidence="7" id="KW-0472">Membrane</keyword>
<feature type="compositionally biased region" description="Low complexity" evidence="6">
    <location>
        <begin position="363"/>
        <end position="395"/>
    </location>
</feature>
<keyword evidence="7" id="KW-1133">Transmembrane helix</keyword>
<dbReference type="PROSITE" id="PS50820">
    <property type="entry name" value="LCCL"/>
    <property type="match status" value="1"/>
</dbReference>
<dbReference type="GO" id="GO:0030968">
    <property type="term" value="P:endoplasmic reticulum unfolded protein response"/>
    <property type="evidence" value="ECO:0007669"/>
    <property type="project" value="TreeGrafter"/>
</dbReference>
<feature type="region of interest" description="Disordered" evidence="6">
    <location>
        <begin position="453"/>
        <end position="553"/>
    </location>
</feature>
<dbReference type="AlphaFoldDB" id="A0A919U9D1"/>
<keyword evidence="4" id="KW-0346">Stress response</keyword>
<comment type="similarity">
    <text evidence="1">Belongs to the heat shock protein 70 family.</text>
</comment>
<evidence type="ECO:0000259" key="8">
    <source>
        <dbReference type="PROSITE" id="PS50820"/>
    </source>
</evidence>
<keyword evidence="7" id="KW-0812">Transmembrane</keyword>
<protein>
    <recommendedName>
        <fullName evidence="8">LCCL domain-containing protein</fullName>
    </recommendedName>
</protein>
<evidence type="ECO:0000256" key="4">
    <source>
        <dbReference type="ARBA" id="ARBA00023016"/>
    </source>
</evidence>
<sequence>MVPGPYIGAVDARGYRLGIDFGTSNTAAMLAWPDGHVRPLLFDGSPTLPSSVYADPQAGLLVGRDAVHAARVSPERFEPNPKRRIDEPAVLLGDHEVATVDLFAAVLGRVNGEAQRVAGGRIGQVTITCPAAWAHTRRGVLLAAAERAGLGTVSLVPEPVAAAEVFRTLEGTDSRPGSAFVVYDLGAGTFDASVVRHGPGTFEVLAAEGLSTSGGLDIDAAIVGYLGASQSSRDPASWNRLVHPTTSAERRANRLLWDDVRAAKEMLSRTSSTMIHIPMYDEDVPLGRDQFEQLARPILAATVTATRAAIAAARLTPADIAGVFLVGGGSRIPLVATLLHQALGKAPTAVEQPEMVVAQGSLGAPTQPGPAGQVAPPVSGPPVSSVPVSGPVFPTSAPPASTPRTVSGSVSMPVSGVPASAAPASGIPASGIPASGVPVSGVPMSAAPVSPGFSADPVSGQPSSQFAQDAGYTPPSGYAAAPSGYATAPAPAPQSPAQQFPAAPQPAGYPPQAAHPTPGPSSPASPPPPGRASVPPATYGAAPGPQATSPAAGGQRRTGVLAAVAVVLLLVVGLGIYGLTKLGGDDNGGNDNSASQTQDPDGAGETTGDAETSEPAVPVDVERDSSNWSTTAKEYEGYEGKLVAYTCPKNGKAADVWGNGPYTTDSSVCTAAVHAGYINLDTGGRVVIQIRKGSDKYEGSTQFDITTKSWDAYEWEFTIAG</sequence>
<keyword evidence="2" id="KW-0547">Nucleotide-binding</keyword>
<feature type="compositionally biased region" description="Low complexity" evidence="6">
    <location>
        <begin position="470"/>
        <end position="502"/>
    </location>
</feature>
<proteinExistence type="inferred from homology"/>
<evidence type="ECO:0000256" key="3">
    <source>
        <dbReference type="ARBA" id="ARBA00022840"/>
    </source>
</evidence>
<dbReference type="SUPFAM" id="SSF53067">
    <property type="entry name" value="Actin-like ATPase domain"/>
    <property type="match status" value="2"/>
</dbReference>
<feature type="region of interest" description="Disordered" evidence="6">
    <location>
        <begin position="361"/>
        <end position="423"/>
    </location>
</feature>
<dbReference type="PROSITE" id="PS01036">
    <property type="entry name" value="HSP70_3"/>
    <property type="match status" value="1"/>
</dbReference>
<dbReference type="InterPro" id="IPR013126">
    <property type="entry name" value="Hsp_70_fam"/>
</dbReference>
<evidence type="ECO:0000256" key="5">
    <source>
        <dbReference type="ARBA" id="ARBA00023186"/>
    </source>
</evidence>
<dbReference type="Pfam" id="PF03815">
    <property type="entry name" value="LCCL"/>
    <property type="match status" value="1"/>
</dbReference>
<dbReference type="InterPro" id="IPR043129">
    <property type="entry name" value="ATPase_NBD"/>
</dbReference>
<dbReference type="SMART" id="SM00603">
    <property type="entry name" value="LCCL"/>
    <property type="match status" value="1"/>
</dbReference>
<feature type="compositionally biased region" description="Low complexity" evidence="6">
    <location>
        <begin position="402"/>
        <end position="423"/>
    </location>
</feature>
<keyword evidence="5" id="KW-0143">Chaperone</keyword>
<feature type="region of interest" description="Disordered" evidence="6">
    <location>
        <begin position="582"/>
        <end position="627"/>
    </location>
</feature>
<dbReference type="PANTHER" id="PTHR45639:SF34">
    <property type="entry name" value="CHAPERONE PROTEIN DNAK"/>
    <property type="match status" value="1"/>
</dbReference>
<feature type="domain" description="LCCL" evidence="8">
    <location>
        <begin position="654"/>
        <end position="717"/>
    </location>
</feature>
<dbReference type="GO" id="GO:0005524">
    <property type="term" value="F:ATP binding"/>
    <property type="evidence" value="ECO:0007669"/>
    <property type="project" value="UniProtKB-KW"/>
</dbReference>
<dbReference type="Gene3D" id="3.90.640.10">
    <property type="entry name" value="Actin, Chain A, domain 4"/>
    <property type="match status" value="1"/>
</dbReference>
<dbReference type="SUPFAM" id="SSF69848">
    <property type="entry name" value="LCCL domain"/>
    <property type="match status" value="1"/>
</dbReference>
<dbReference type="Pfam" id="PF00012">
    <property type="entry name" value="HSP70"/>
    <property type="match status" value="1"/>
</dbReference>
<feature type="compositionally biased region" description="Pro residues" evidence="6">
    <location>
        <begin position="517"/>
        <end position="530"/>
    </location>
</feature>
<dbReference type="InterPro" id="IPR018181">
    <property type="entry name" value="Heat_shock_70_CS"/>
</dbReference>
<evidence type="ECO:0000313" key="9">
    <source>
        <dbReference type="EMBL" id="GIG43151.1"/>
    </source>
</evidence>
<dbReference type="Proteomes" id="UP000660611">
    <property type="component" value="Unassembled WGS sequence"/>
</dbReference>
<dbReference type="InterPro" id="IPR036609">
    <property type="entry name" value="LCCL_sf"/>
</dbReference>
<evidence type="ECO:0000256" key="7">
    <source>
        <dbReference type="SAM" id="Phobius"/>
    </source>
</evidence>
<reference evidence="9" key="1">
    <citation type="submission" date="2021-01" db="EMBL/GenBank/DDBJ databases">
        <title>Whole genome shotgun sequence of Dactylosporangium siamense NBRC 106093.</title>
        <authorList>
            <person name="Komaki H."/>
            <person name="Tamura T."/>
        </authorList>
    </citation>
    <scope>NUCLEOTIDE SEQUENCE</scope>
    <source>
        <strain evidence="9">NBRC 106093</strain>
    </source>
</reference>
<dbReference type="PANTHER" id="PTHR45639">
    <property type="entry name" value="HSC70CB, ISOFORM G-RELATED"/>
    <property type="match status" value="1"/>
</dbReference>
<dbReference type="PRINTS" id="PR00301">
    <property type="entry name" value="HEATSHOCK70"/>
</dbReference>
<name>A0A919U9D1_9ACTN</name>
<comment type="caution">
    <text evidence="9">The sequence shown here is derived from an EMBL/GenBank/DDBJ whole genome shotgun (WGS) entry which is preliminary data.</text>
</comment>
<dbReference type="EMBL" id="BONQ01000021">
    <property type="protein sequence ID" value="GIG43151.1"/>
    <property type="molecule type" value="Genomic_DNA"/>
</dbReference>
<accession>A0A919U9D1</accession>